<feature type="region of interest" description="Disordered" evidence="5">
    <location>
        <begin position="339"/>
        <end position="363"/>
    </location>
</feature>
<dbReference type="PANTHER" id="PTHR22847:SF637">
    <property type="entry name" value="WD REPEAT DOMAIN 5B"/>
    <property type="match status" value="1"/>
</dbReference>
<protein>
    <submittedName>
        <fullName evidence="6">[histone H3]-dimethyl-L-lysine(36) demethylase</fullName>
        <ecNumber evidence="6">1.14.11.27</ecNumber>
    </submittedName>
</protein>
<organism evidence="6 7">
    <name type="scientific">Malassezia psittaci</name>
    <dbReference type="NCBI Taxonomy" id="1821823"/>
    <lineage>
        <taxon>Eukaryota</taxon>
        <taxon>Fungi</taxon>
        <taxon>Dikarya</taxon>
        <taxon>Basidiomycota</taxon>
        <taxon>Ustilaginomycotina</taxon>
        <taxon>Malasseziomycetes</taxon>
        <taxon>Malasseziales</taxon>
        <taxon>Malasseziaceae</taxon>
        <taxon>Malassezia</taxon>
    </lineage>
</organism>
<dbReference type="PRINTS" id="PR00320">
    <property type="entry name" value="GPROTEINBRPT"/>
</dbReference>
<evidence type="ECO:0000256" key="4">
    <source>
        <dbReference type="SAM" id="Coils"/>
    </source>
</evidence>
<dbReference type="Pfam" id="PF00400">
    <property type="entry name" value="WD40"/>
    <property type="match status" value="5"/>
</dbReference>
<feature type="repeat" description="WD" evidence="3">
    <location>
        <begin position="385"/>
        <end position="426"/>
    </location>
</feature>
<keyword evidence="7" id="KW-1185">Reference proteome</keyword>
<dbReference type="Gene3D" id="2.130.10.10">
    <property type="entry name" value="YVTN repeat-like/Quinoprotein amine dehydrogenase"/>
    <property type="match status" value="2"/>
</dbReference>
<dbReference type="PROSITE" id="PS00678">
    <property type="entry name" value="WD_REPEATS_1"/>
    <property type="match status" value="3"/>
</dbReference>
<dbReference type="InterPro" id="IPR019775">
    <property type="entry name" value="WD40_repeat_CS"/>
</dbReference>
<evidence type="ECO:0000313" key="7">
    <source>
        <dbReference type="Proteomes" id="UP001214628"/>
    </source>
</evidence>
<dbReference type="InterPro" id="IPR001680">
    <property type="entry name" value="WD40_rpt"/>
</dbReference>
<dbReference type="SMART" id="SM00320">
    <property type="entry name" value="WD40"/>
    <property type="match status" value="5"/>
</dbReference>
<feature type="region of interest" description="Disordered" evidence="5">
    <location>
        <begin position="1"/>
        <end position="64"/>
    </location>
</feature>
<feature type="coiled-coil region" evidence="4">
    <location>
        <begin position="240"/>
        <end position="309"/>
    </location>
</feature>
<dbReference type="PROSITE" id="PS50082">
    <property type="entry name" value="WD_REPEATS_2"/>
    <property type="match status" value="5"/>
</dbReference>
<evidence type="ECO:0000256" key="5">
    <source>
        <dbReference type="SAM" id="MobiDB-lite"/>
    </source>
</evidence>
<dbReference type="SUPFAM" id="SSF50978">
    <property type="entry name" value="WD40 repeat-like"/>
    <property type="match status" value="1"/>
</dbReference>
<dbReference type="InterPro" id="IPR036322">
    <property type="entry name" value="WD40_repeat_dom_sf"/>
</dbReference>
<feature type="repeat" description="WD" evidence="3">
    <location>
        <begin position="613"/>
        <end position="635"/>
    </location>
</feature>
<sequence>MVWSSPQASPVRKSRSKGADFPADSQLSSPVKLVKASDTPLRSSHKKNGSLSRAEGEPSRHLKDPNRLLSEMAPHLMTPSMINALTRVSLQGSQGSSSRDPYPLKKSTLLLTPRFSMDHPARSLARISSSLLQFSGIVKGTKDNSVARQPFTSMDVGVLEESQRILEGAAFDLESSVDTASLDDQHGDEVPISLLRGFQATVPQAYANKTRRRRVRAIASGHEDQHGRSRQERRKRIAGSEKQLLSLEELEQQNKEVLEELQNVTIRRTLYNSEILNVDAKIAALQTIKSSLQQKLFDVREEELELEDESEYFGRLIVVQGLNELLELQRYRRSMPGGRGLDAGNVLPQPTSVSAHRGSSRRRKGPVFLPNEHDELPHGLAFMSLDQHSGPVTALDFSEPYGTLVTGSSETNMRVWDLSTGEEVGRLRGHTDGIKCLQVEDELCVSGSMDHAIRLWDLRRVDDYEVSVSEKLDSTDTESASGEEPCVRVLEGHSKGVTALYFDDGCLVTGAADKTLRQWDLETGQCVMTMDILWAMTNASSHGTVDQRLGGVKVDGRSGTLHGPNTDPMMDPLGSISGQFTGPFSYPMPPFEDGSWEMYQDFVGGIQFWGFALASGSGDGCVRLWDLRTGQAHRTLLGHTAPITCLQFDETHLISGSLDKTAKVWDLRMGNVVDTLHYDYPVTALQFDSRKILVASGSKVVDVC</sequence>
<dbReference type="PANTHER" id="PTHR22847">
    <property type="entry name" value="WD40 REPEAT PROTEIN"/>
    <property type="match status" value="1"/>
</dbReference>
<gene>
    <name evidence="6" type="primary">MDV1</name>
    <name evidence="6" type="ORF">MPSI1_000242</name>
</gene>
<dbReference type="GO" id="GO:0140680">
    <property type="term" value="F:histone H3K36me/H3K36me2 demethylase activity"/>
    <property type="evidence" value="ECO:0007669"/>
    <property type="project" value="UniProtKB-EC"/>
</dbReference>
<feature type="repeat" description="WD" evidence="3">
    <location>
        <begin position="427"/>
        <end position="466"/>
    </location>
</feature>
<dbReference type="CDD" id="cd14686">
    <property type="entry name" value="bZIP"/>
    <property type="match status" value="1"/>
</dbReference>
<dbReference type="InterPro" id="IPR020472">
    <property type="entry name" value="WD40_PAC1"/>
</dbReference>
<feature type="compositionally biased region" description="Basic and acidic residues" evidence="5">
    <location>
        <begin position="54"/>
        <end position="64"/>
    </location>
</feature>
<evidence type="ECO:0000313" key="6">
    <source>
        <dbReference type="EMBL" id="WFD41611.1"/>
    </source>
</evidence>
<evidence type="ECO:0000256" key="1">
    <source>
        <dbReference type="ARBA" id="ARBA00022574"/>
    </source>
</evidence>
<proteinExistence type="predicted"/>
<keyword evidence="1 3" id="KW-0853">WD repeat</keyword>
<keyword evidence="6" id="KW-0560">Oxidoreductase</keyword>
<dbReference type="AlphaFoldDB" id="A0AAF0JIE3"/>
<dbReference type="Gene3D" id="6.10.280.220">
    <property type="match status" value="1"/>
</dbReference>
<dbReference type="EC" id="1.14.11.27" evidence="6"/>
<dbReference type="PROSITE" id="PS50294">
    <property type="entry name" value="WD_REPEATS_REGION"/>
    <property type="match status" value="4"/>
</dbReference>
<evidence type="ECO:0000256" key="2">
    <source>
        <dbReference type="ARBA" id="ARBA00022737"/>
    </source>
</evidence>
<evidence type="ECO:0000256" key="3">
    <source>
        <dbReference type="PROSITE-ProRule" id="PRU00221"/>
    </source>
</evidence>
<name>A0AAF0JIE3_9BASI</name>
<accession>A0AAF0JIE3</accession>
<feature type="repeat" description="WD" evidence="3">
    <location>
        <begin position="490"/>
        <end position="529"/>
    </location>
</feature>
<keyword evidence="2" id="KW-0677">Repeat</keyword>
<feature type="repeat" description="WD" evidence="3">
    <location>
        <begin position="636"/>
        <end position="675"/>
    </location>
</feature>
<dbReference type="CDD" id="cd00200">
    <property type="entry name" value="WD40"/>
    <property type="match status" value="1"/>
</dbReference>
<reference evidence="6" key="1">
    <citation type="submission" date="2023-02" db="EMBL/GenBank/DDBJ databases">
        <title>Mating type loci evolution in Malassezia.</title>
        <authorList>
            <person name="Coelho M.A."/>
        </authorList>
    </citation>
    <scope>NUCLEOTIDE SEQUENCE</scope>
    <source>
        <strain evidence="6">CBS 14136</strain>
    </source>
</reference>
<dbReference type="InterPro" id="IPR015943">
    <property type="entry name" value="WD40/YVTN_repeat-like_dom_sf"/>
</dbReference>
<keyword evidence="4" id="KW-0175">Coiled coil</keyword>
<dbReference type="Proteomes" id="UP001214628">
    <property type="component" value="Chromosome 1"/>
</dbReference>
<dbReference type="EMBL" id="CP118375">
    <property type="protein sequence ID" value="WFD41611.1"/>
    <property type="molecule type" value="Genomic_DNA"/>
</dbReference>
<dbReference type="GO" id="GO:1990234">
    <property type="term" value="C:transferase complex"/>
    <property type="evidence" value="ECO:0007669"/>
    <property type="project" value="UniProtKB-ARBA"/>
</dbReference>